<evidence type="ECO:0000313" key="3">
    <source>
        <dbReference type="Proteomes" id="UP000288002"/>
    </source>
</evidence>
<name>A0AA94JEK9_9PSED</name>
<dbReference type="AlphaFoldDB" id="A0AA94JEK9"/>
<sequence>MEREIDMTGITMTEEAARRCALIALREDNKVPIIQKIVLQPKTKTAKITYDYRPFTPKELESQKRNSGNHPDIDLYE</sequence>
<evidence type="ECO:0000313" key="2">
    <source>
        <dbReference type="EMBL" id="RVD74433.1"/>
    </source>
</evidence>
<comment type="caution">
    <text evidence="2">The sequence shown here is derived from an EMBL/GenBank/DDBJ whole genome shotgun (WGS) entry which is preliminary data.</text>
</comment>
<protein>
    <submittedName>
        <fullName evidence="2">Uncharacterized protein</fullName>
    </submittedName>
</protein>
<gene>
    <name evidence="2" type="ORF">A9HBioS_5673</name>
</gene>
<dbReference type="EMBL" id="MKWS01000035">
    <property type="protein sequence ID" value="RVD74433.1"/>
    <property type="molecule type" value="Genomic_DNA"/>
</dbReference>
<dbReference type="RefSeq" id="WP_127652581.1">
    <property type="nucleotide sequence ID" value="NZ_MKWS01000035.1"/>
</dbReference>
<accession>A0AA94JEK9</accession>
<dbReference type="Proteomes" id="UP000288002">
    <property type="component" value="Unassembled WGS sequence"/>
</dbReference>
<organism evidence="2 3">
    <name type="scientific">Pseudomonas koreensis</name>
    <dbReference type="NCBI Taxonomy" id="198620"/>
    <lineage>
        <taxon>Bacteria</taxon>
        <taxon>Pseudomonadati</taxon>
        <taxon>Pseudomonadota</taxon>
        <taxon>Gammaproteobacteria</taxon>
        <taxon>Pseudomonadales</taxon>
        <taxon>Pseudomonadaceae</taxon>
        <taxon>Pseudomonas</taxon>
    </lineage>
</organism>
<reference evidence="2 3" key="1">
    <citation type="submission" date="2016-10" db="EMBL/GenBank/DDBJ databases">
        <title>Search of new enzymes for the oxidation of sulfur compounds.</title>
        <authorList>
            <person name="Novo A."/>
            <person name="Moreira I.S."/>
            <person name="Castro P.M."/>
        </authorList>
    </citation>
    <scope>NUCLEOTIDE SEQUENCE [LARGE SCALE GENOMIC DNA]</scope>
    <source>
        <strain evidence="2 3">A9</strain>
    </source>
</reference>
<proteinExistence type="predicted"/>
<feature type="region of interest" description="Disordered" evidence="1">
    <location>
        <begin position="55"/>
        <end position="77"/>
    </location>
</feature>
<evidence type="ECO:0000256" key="1">
    <source>
        <dbReference type="SAM" id="MobiDB-lite"/>
    </source>
</evidence>